<dbReference type="PANTHER" id="PTHR22796:SF1">
    <property type="entry name" value="VWFA DOMAIN-CONTAINING PROTEIN"/>
    <property type="match status" value="1"/>
</dbReference>
<dbReference type="OrthoDB" id="2392431at2759"/>
<protein>
    <recommendedName>
        <fullName evidence="2">VWFA domain-containing protein</fullName>
    </recommendedName>
</protein>
<evidence type="ECO:0000313" key="3">
    <source>
        <dbReference type="EMBL" id="RIB22600.1"/>
    </source>
</evidence>
<keyword evidence="4" id="KW-1185">Reference proteome</keyword>
<dbReference type="InterPro" id="IPR027417">
    <property type="entry name" value="P-loop_NTPase"/>
</dbReference>
<proteinExistence type="predicted"/>
<reference evidence="3 4" key="1">
    <citation type="submission" date="2018-06" db="EMBL/GenBank/DDBJ databases">
        <title>Comparative genomics reveals the genomic features of Rhizophagus irregularis, R. cerebriforme, R. diaphanum and Gigaspora rosea, and their symbiotic lifestyle signature.</title>
        <authorList>
            <person name="Morin E."/>
            <person name="San Clemente H."/>
            <person name="Chen E.C.H."/>
            <person name="De La Providencia I."/>
            <person name="Hainaut M."/>
            <person name="Kuo A."/>
            <person name="Kohler A."/>
            <person name="Murat C."/>
            <person name="Tang N."/>
            <person name="Roy S."/>
            <person name="Loubradou J."/>
            <person name="Henrissat B."/>
            <person name="Grigoriev I.V."/>
            <person name="Corradi N."/>
            <person name="Roux C."/>
            <person name="Martin F.M."/>
        </authorList>
    </citation>
    <scope>NUCLEOTIDE SEQUENCE [LARGE SCALE GENOMIC DNA]</scope>
    <source>
        <strain evidence="3 4">DAOM 194757</strain>
    </source>
</reference>
<dbReference type="Gene3D" id="3.40.50.300">
    <property type="entry name" value="P-loop containing nucleotide triphosphate hydrolases"/>
    <property type="match status" value="1"/>
</dbReference>
<feature type="region of interest" description="Disordered" evidence="1">
    <location>
        <begin position="860"/>
        <end position="886"/>
    </location>
</feature>
<dbReference type="SUPFAM" id="SSF52540">
    <property type="entry name" value="P-loop containing nucleoside triphosphate hydrolases"/>
    <property type="match status" value="1"/>
</dbReference>
<evidence type="ECO:0000259" key="2">
    <source>
        <dbReference type="PROSITE" id="PS50234"/>
    </source>
</evidence>
<gene>
    <name evidence="3" type="ORF">C2G38_2243213</name>
</gene>
<comment type="caution">
    <text evidence="3">The sequence shown here is derived from an EMBL/GenBank/DDBJ whole genome shotgun (WGS) entry which is preliminary data.</text>
</comment>
<evidence type="ECO:0000256" key="1">
    <source>
        <dbReference type="SAM" id="MobiDB-lite"/>
    </source>
</evidence>
<sequence length="2309" mass="264756">MSGNLEVTDLSNTITGLYRLLDLYKDDGSNGRIDKIIISTESLKKLCNDLEPDSFKSISNIDYAKLNHAKLKLIGCYGNHVLIAKLLLKNNIIDEQIYNYLTCSDSSSAGQIHEGKPILRPGIYLLKVNIELGLVIHWPEPGCYEENAPSHKKKNMINLHRYLTKLTVHQICLISESDLESFVWNAKEEEEDSDEEAEGTGVEFEVMKSQEEKEDFIPYPGFKVKLPSEIKREINVDNAVCPLPFIIESTFHQALATVKKVRAKSKTNKHYKTIRSESEFHEIIEGHTLLIARDMQIDDLKKLIKFGFTELENELLNPLNEALAAERSALEERKENERNIISEDGKIIENMFWNKLREKYSAFEAFIPTNRTNSSHMQMDGIPEVQNDTDLKRIHEKYPNIKNKINDSLKITSENWIELRKLFEFITQIINTQVVVEGNENAQDKIDRDEAIKELYNLLLDQEIDFYKQATKYIQEKKKKKDGTNDSLWSKFKKIFTFDNSQIDNIIDAKLKQKKDSQFIHDLHIHKFENVDEITKNHITSRFYDIYQEWRNEIFYPKMKKCIPQYSDRSREINSRLEYESQTNQKQIMGREFPRICEKIEKQYSDGPIFKIERVKDAFNDHGLIVTCNLEEIQPEQLQYTIYNTSLDQNDILSLRQDELHVSNPTIDMNHHKNCFSFLINPQTYEIRKVSLFENNKYFIALWNINKKRLEIYSETLKRTLNNPIQLEESVYRKPKTLHPEEHCLVAVNEPKGMIGIYQTNIGVLDVYVIDESQQFYKRAGGVQICAWYGNSIPDIKFLFFIKDKEEICFVQTDGQARIYNLVTNQFLPATAHFPANASDIVCTPDGSCIVAFVEENVSGENPTDESNSHMSNEQDNESISDTTSNSDTEAGTMIFCGENLPIPSVTKTNSAKIPCAEDSTNEPNGTHDLVVKRAYIYFCSGFGRQASKVINLPPIISTSEFIQFSCMENQIHLTTFDIHAGIFQSLIIRITHEKTQYSFQQKFNKRSLGKVRAIKNFFQDMELEGNNTSFMRDIKKGENLVIMGEKRVVLKVYSDKKLKVSGTFQCMIGIDSWMEFRIEPQTKLNGYVDAYKLMFEKYPIDNIIDPDQNRALNLQIALDLKDNEKISNYENKFQDYVADMFEELKRSTNKPANSIKRFGLSCLPFSDFDLEDLNDELSDLKKNQLGEWIIQLCILIPIQIAVARNNIFQPLCNGLSSFDAELSDPGALSIDGIAQNISFGWYEGIFKYFGDRPVKVVSSMGEQSCGKSYMLNHLIGTTFDGSAMRCTEGVWMSLAITSKCVYVALDFEGLKSLERSPQEDTFLTLFNTVISNLILFKNQFAVNRDMSTMFQRFQDGATLLKDEKIFQAKLCIIIKDVPKQDRDGIVSEFSLRFRTMVMQEGENNFITKMYPGGLNINPWPMFNNPEWFKSLRDIKKMLDKQDAKYNNARTFLQNTKVFMAKLKICDWGSLDENLVQIRVSTLKRLLDIAISLGIEEKTNTIEHLTNRDTGEIIPDPVIKLTDIYDDIGDGCDLILDSDLRLLDENTEFVPLSADLRIYFEDKVQNRKDCSNDAVWFEKLSKFFKFVIDRRINRVQEWFQQNTSKFSPDNSDVKDGAYALDQLVNRLSLLWTLCGLSCQECNLKCLKNRHHEDVHNCLTDHNCHATCEFVDAHSNGLFPRCSHKAGHDGKHACNTTSHLCGKPCKFSDKRNCQKKCAKEIGHEDEEHICQSKRHNCGAPCSLQANTKKGFYKCPNKCIIPCEDEHEQHCCENDSACPIQCPIPDCQRRCQSTDHFHALQPQQIHFCGNEHQCQEDCQELGVCKVLTEPRKQEDVYQGLVQGTSITFTKYIQLSERVKCCKKIPPNAFQHEGKHSHDEGGFHFCDTKCQFCEYYCTLPYGHPQALHETKHGNMTQTEFTSEDKEFEYRGHKLRAGDHGTFVLCNFYCKEFGRHRHIDYCQDASTCKPSANKRHIDVSVEPHPEKPKDYISHSLFWERTGFKDPYSAQEQEIFEKCDHECADEKHQPVKGSNIIPTRSFCELPLFHAPLKLSDAPPNGIGYISLGGHHFKCDNPAKREGSFHIIFAIDRSGSMCGGDKKPLQNTPVYNLIKANHDNRTGAVYSAVYSFMEARLAAQARSQLQSTNKDTISLILFDHEVIVPFENHVLTDSKSMLNQMLPHRARGGTDFNLAIQKAGSLINNYFDPARANVIIFLSDGGCSTPKGQLEQICKYNNDKGNPLYLITVLFAGGTDSPSLREMAEIASKHHPANTIGNALRCQFTSVMTEINLVNTFTSVAESLRAHNPSLMKKL</sequence>
<dbReference type="InterPro" id="IPR036465">
    <property type="entry name" value="vWFA_dom_sf"/>
</dbReference>
<dbReference type="Gene3D" id="3.40.50.410">
    <property type="entry name" value="von Willebrand factor, type A domain"/>
    <property type="match status" value="1"/>
</dbReference>
<evidence type="ECO:0000313" key="4">
    <source>
        <dbReference type="Proteomes" id="UP000266673"/>
    </source>
</evidence>
<accession>A0A397VJF0</accession>
<dbReference type="Proteomes" id="UP000266673">
    <property type="component" value="Unassembled WGS sequence"/>
</dbReference>
<dbReference type="SUPFAM" id="SSF53300">
    <property type="entry name" value="vWA-like"/>
    <property type="match status" value="1"/>
</dbReference>
<dbReference type="Pfam" id="PF13519">
    <property type="entry name" value="VWA_2"/>
    <property type="match status" value="1"/>
</dbReference>
<organism evidence="3 4">
    <name type="scientific">Gigaspora rosea</name>
    <dbReference type="NCBI Taxonomy" id="44941"/>
    <lineage>
        <taxon>Eukaryota</taxon>
        <taxon>Fungi</taxon>
        <taxon>Fungi incertae sedis</taxon>
        <taxon>Mucoromycota</taxon>
        <taxon>Glomeromycotina</taxon>
        <taxon>Glomeromycetes</taxon>
        <taxon>Diversisporales</taxon>
        <taxon>Gigasporaceae</taxon>
        <taxon>Gigaspora</taxon>
    </lineage>
</organism>
<dbReference type="EMBL" id="QKWP01000302">
    <property type="protein sequence ID" value="RIB22600.1"/>
    <property type="molecule type" value="Genomic_DNA"/>
</dbReference>
<name>A0A397VJF0_9GLOM</name>
<dbReference type="SMART" id="SM00327">
    <property type="entry name" value="VWA"/>
    <property type="match status" value="1"/>
</dbReference>
<dbReference type="CDD" id="cd00198">
    <property type="entry name" value="vWFA"/>
    <property type="match status" value="1"/>
</dbReference>
<feature type="domain" description="VWFA" evidence="2">
    <location>
        <begin position="2080"/>
        <end position="2309"/>
    </location>
</feature>
<dbReference type="PROSITE" id="PS50234">
    <property type="entry name" value="VWFA"/>
    <property type="match status" value="1"/>
</dbReference>
<dbReference type="STRING" id="44941.A0A397VJF0"/>
<dbReference type="InterPro" id="IPR002035">
    <property type="entry name" value="VWF_A"/>
</dbReference>
<dbReference type="PANTHER" id="PTHR22796">
    <property type="entry name" value="URG4-RELATED"/>
    <property type="match status" value="1"/>
</dbReference>